<feature type="signal peptide" evidence="2">
    <location>
        <begin position="1"/>
        <end position="26"/>
    </location>
</feature>
<organism evidence="3 4">
    <name type="scientific">Halocaridina rubra</name>
    <name type="common">Hawaiian red shrimp</name>
    <dbReference type="NCBI Taxonomy" id="373956"/>
    <lineage>
        <taxon>Eukaryota</taxon>
        <taxon>Metazoa</taxon>
        <taxon>Ecdysozoa</taxon>
        <taxon>Arthropoda</taxon>
        <taxon>Crustacea</taxon>
        <taxon>Multicrustacea</taxon>
        <taxon>Malacostraca</taxon>
        <taxon>Eumalacostraca</taxon>
        <taxon>Eucarida</taxon>
        <taxon>Decapoda</taxon>
        <taxon>Pleocyemata</taxon>
        <taxon>Caridea</taxon>
        <taxon>Atyoidea</taxon>
        <taxon>Atyidae</taxon>
        <taxon>Halocaridina</taxon>
    </lineage>
</organism>
<dbReference type="GO" id="GO:0030141">
    <property type="term" value="C:secretory granule"/>
    <property type="evidence" value="ECO:0007669"/>
    <property type="project" value="TreeGrafter"/>
</dbReference>
<keyword evidence="4" id="KW-1185">Reference proteome</keyword>
<dbReference type="PIRSF" id="PIRSF034247">
    <property type="entry name" value="RCAS1"/>
    <property type="match status" value="1"/>
</dbReference>
<dbReference type="Proteomes" id="UP001381693">
    <property type="component" value="Unassembled WGS sequence"/>
</dbReference>
<reference evidence="3 4" key="1">
    <citation type="submission" date="2023-11" db="EMBL/GenBank/DDBJ databases">
        <title>Halocaridina rubra genome assembly.</title>
        <authorList>
            <person name="Smith C."/>
        </authorList>
    </citation>
    <scope>NUCLEOTIDE SEQUENCE [LARGE SCALE GENOMIC DNA]</scope>
    <source>
        <strain evidence="3">EP-1</strain>
        <tissue evidence="3">Whole</tissue>
    </source>
</reference>
<dbReference type="AlphaFoldDB" id="A0AAN9A442"/>
<name>A0AAN9A442_HALRR</name>
<dbReference type="PANTHER" id="PTHR15208:SF2">
    <property type="entry name" value="RECEPTOR-BINDING CANCER ANTIGEN EXPRESSED ON SISO CELLS"/>
    <property type="match status" value="1"/>
</dbReference>
<evidence type="ECO:0000313" key="4">
    <source>
        <dbReference type="Proteomes" id="UP001381693"/>
    </source>
</evidence>
<feature type="compositionally biased region" description="Basic and acidic residues" evidence="1">
    <location>
        <begin position="188"/>
        <end position="210"/>
    </location>
</feature>
<feature type="chain" id="PRO_5043038426" description="Receptor-binding cancer antigen expressed on SiSo cells" evidence="2">
    <location>
        <begin position="27"/>
        <end position="221"/>
    </location>
</feature>
<evidence type="ECO:0008006" key="5">
    <source>
        <dbReference type="Google" id="ProtNLM"/>
    </source>
</evidence>
<protein>
    <recommendedName>
        <fullName evidence="5">Receptor-binding cancer antigen expressed on SiSo cells</fullName>
    </recommendedName>
</protein>
<keyword evidence="2" id="KW-0732">Signal</keyword>
<dbReference type="InterPro" id="IPR017025">
    <property type="entry name" value="Cancer-assoc_antigen_RCAS1"/>
</dbReference>
<dbReference type="EMBL" id="JAXCGZ010011662">
    <property type="protein sequence ID" value="KAK7074333.1"/>
    <property type="molecule type" value="Genomic_DNA"/>
</dbReference>
<dbReference type="PANTHER" id="PTHR15208">
    <property type="entry name" value="RECEPTOR-BINDING CANCER ANTIGEN EXPRESSED ON SISO CELLS CANCER ASSOCIATED SURFACE ANTIGEN RCAS1 ESTROGEN RECEPTOR-BINDING FRAGMENT- ASSOCIATED GENE 9 PROTEIN"/>
    <property type="match status" value="1"/>
</dbReference>
<proteinExistence type="predicted"/>
<accession>A0AAN9A442</accession>
<feature type="region of interest" description="Disordered" evidence="1">
    <location>
        <begin position="188"/>
        <end position="221"/>
    </location>
</feature>
<evidence type="ECO:0000256" key="1">
    <source>
        <dbReference type="SAM" id="MobiDB-lite"/>
    </source>
</evidence>
<comment type="caution">
    <text evidence="3">The sequence shown here is derived from an EMBL/GenBank/DDBJ whole genome shotgun (WGS) entry which is preliminary data.</text>
</comment>
<sequence>MIVLVAVRKVKSLLLLLLNAIRRCFCCFRKRRGSDSHLPVAVTSDLASHNPSSQNNEEYGTWDSWDIPSSVVSDGSGRSAVLSNMSPLQEQINQYRLSQQKKLMEQPDDMPEEPNYFEDLKPKIEKKPQVVILERPEEEQVVSNRLSFSLTDPLLQSTELEEWMEDCSGWEGETEGEGDLDIALQEKRQMEREHRKMEQQRRKAEKDAARANKTKMITKLS</sequence>
<evidence type="ECO:0000313" key="3">
    <source>
        <dbReference type="EMBL" id="KAK7074333.1"/>
    </source>
</evidence>
<evidence type="ECO:0000256" key="2">
    <source>
        <dbReference type="SAM" id="SignalP"/>
    </source>
</evidence>
<gene>
    <name evidence="3" type="ORF">SK128_003556</name>
</gene>